<dbReference type="AlphaFoldDB" id="A0A4U5WDM0"/>
<proteinExistence type="predicted"/>
<accession>A0A4U5WDM0</accession>
<gene>
    <name evidence="1" type="ORF">E4U91_07105</name>
</gene>
<reference evidence="1 2" key="1">
    <citation type="submission" date="2019-04" db="EMBL/GenBank/DDBJ databases">
        <title>Streptomyces lasaliensis sp. nov., an Actinomycete isolated from soil which produces the polyether antibiotic lasalocid.</title>
        <authorList>
            <person name="Erwin G."/>
            <person name="Haber C."/>
        </authorList>
    </citation>
    <scope>NUCLEOTIDE SEQUENCE [LARGE SCALE GENOMIC DNA]</scope>
    <source>
        <strain evidence="1 2">X-537</strain>
    </source>
</reference>
<sequence length="80" mass="8772">MGCHGPHLLQGELDASRPYLGGCRLKPLDHKDGRGVSDLHPCALPHARGIPIEHGWKAAPGRVEVFNTRQSLHRSQAARH</sequence>
<dbReference type="OrthoDB" id="4234978at2"/>
<evidence type="ECO:0000313" key="2">
    <source>
        <dbReference type="Proteomes" id="UP000305929"/>
    </source>
</evidence>
<name>A0A4U5WDM0_STRLS</name>
<dbReference type="EMBL" id="SZNQ01000001">
    <property type="protein sequence ID" value="TKS99906.1"/>
    <property type="molecule type" value="Genomic_DNA"/>
</dbReference>
<keyword evidence="2" id="KW-1185">Reference proteome</keyword>
<protein>
    <submittedName>
        <fullName evidence="1">Uncharacterized protein</fullName>
    </submittedName>
</protein>
<evidence type="ECO:0000313" key="1">
    <source>
        <dbReference type="EMBL" id="TKS99906.1"/>
    </source>
</evidence>
<organism evidence="1 2">
    <name type="scientific">Streptomyces lasalocidi</name>
    <name type="common">Streptomyces lasaliensis</name>
    <dbReference type="NCBI Taxonomy" id="324833"/>
    <lineage>
        <taxon>Bacteria</taxon>
        <taxon>Bacillati</taxon>
        <taxon>Actinomycetota</taxon>
        <taxon>Actinomycetes</taxon>
        <taxon>Kitasatosporales</taxon>
        <taxon>Streptomycetaceae</taxon>
        <taxon>Streptomyces</taxon>
    </lineage>
</organism>
<dbReference type="Proteomes" id="UP000305929">
    <property type="component" value="Unassembled WGS sequence"/>
</dbReference>
<comment type="caution">
    <text evidence="1">The sequence shown here is derived from an EMBL/GenBank/DDBJ whole genome shotgun (WGS) entry which is preliminary data.</text>
</comment>